<accession>A0A6C0ASZ4</accession>
<organism evidence="1">
    <name type="scientific">viral metagenome</name>
    <dbReference type="NCBI Taxonomy" id="1070528"/>
    <lineage>
        <taxon>unclassified sequences</taxon>
        <taxon>metagenomes</taxon>
        <taxon>organismal metagenomes</taxon>
    </lineage>
</organism>
<proteinExistence type="predicted"/>
<protein>
    <submittedName>
        <fullName evidence="1">Uncharacterized protein</fullName>
    </submittedName>
</protein>
<evidence type="ECO:0000313" key="1">
    <source>
        <dbReference type="EMBL" id="QHS82848.1"/>
    </source>
</evidence>
<reference evidence="1" key="1">
    <citation type="journal article" date="2020" name="Nature">
        <title>Giant virus diversity and host interactions through global metagenomics.</title>
        <authorList>
            <person name="Schulz F."/>
            <person name="Roux S."/>
            <person name="Paez-Espino D."/>
            <person name="Jungbluth S."/>
            <person name="Walsh D.A."/>
            <person name="Denef V.J."/>
            <person name="McMahon K.D."/>
            <person name="Konstantinidis K.T."/>
            <person name="Eloe-Fadrosh E.A."/>
            <person name="Kyrpides N.C."/>
            <person name="Woyke T."/>
        </authorList>
    </citation>
    <scope>NUCLEOTIDE SEQUENCE</scope>
    <source>
        <strain evidence="1">GVMAG-S-1101171-111</strain>
    </source>
</reference>
<name>A0A6C0ASZ4_9ZZZZ</name>
<dbReference type="EMBL" id="MN740806">
    <property type="protein sequence ID" value="QHS82848.1"/>
    <property type="molecule type" value="Genomic_DNA"/>
</dbReference>
<sequence length="403" mass="48111">MYQFLETNIPDIIEDFIPIKLSAKSIQMLQPMFQHMEKGAIAYKNASISSSPIDFRNQSHFPHGRQFDYCPDEIKTHIEKMLKIGTKFTFSLQGHSINIHIICSKRNTNNEQFMKDVMKRIYIWLYLAFQYSTPQCSQIMNIYLYMTNLKKILPAIGKPIKEINANTAFTTSCQQSTEMHLFREEEWFKVFIHETFHNLGLDFSEFDHTKTNAEILSIFPVKSDVRLFETYCEMWAETLQCMFISFYKEGSREPDKLIQETEKLLQKERIFSMFQCAKILHFYGIDYINLHEHTKESHHIRLTKYKEETHVLSYYIIKSIFMFYVNDFIEWSATNNNNSLNFNKEPNKLHNILMDYCNLLRKHYSKPEYKNIIESLDKWLSENFGKHHSNHMMSTLRMTINEL</sequence>
<dbReference type="AlphaFoldDB" id="A0A6C0ASZ4"/>